<reference evidence="2" key="1">
    <citation type="submission" date="2019-05" db="EMBL/GenBank/DDBJ databases">
        <authorList>
            <person name="Naeem R."/>
            <person name="Antony C."/>
            <person name="Guan Q."/>
        </authorList>
    </citation>
    <scope>NUCLEOTIDE SEQUENCE</scope>
    <source>
        <strain evidence="2">2</strain>
    </source>
</reference>
<sequence>MARVRRGSDLLFSPTAPPATSAQFALAGLRLLVGLIWLYNVVWKLPPDFGERSNSGLYHFTHLAIEHPVFKPFSWLVEHLVLPNFTAFGWAVLFAESALAVLLLTGTAVRLAALIGIGQSLAIGLSVAESPGEWPWSYAMLVGIHVVLLLAPSTRYAAVDALRAATSSSVARSTARRLLAGWGIVLGLIGLIGVWRNPGGGQSANVGVRPLEFSLGDYNLRGAVLLVAIAVAMLAAAKVGSRLLVIAAAVVAAVAAVSIYLQVGRAGVWLGGTNTTAAVFICAAVVSVTTGFGIGRTKGA</sequence>
<dbReference type="AlphaFoldDB" id="A0A653EDZ1"/>
<name>A0A653EDZ1_9MYCO</name>
<feature type="transmembrane region" description="Helical" evidence="1">
    <location>
        <begin position="21"/>
        <end position="39"/>
    </location>
</feature>
<dbReference type="EMBL" id="LR589063">
    <property type="protein sequence ID" value="VTO94945.1"/>
    <property type="molecule type" value="Genomic_DNA"/>
</dbReference>
<protein>
    <recommendedName>
        <fullName evidence="3">TQO small subunit DoxD</fullName>
    </recommendedName>
</protein>
<accession>A0A653EDZ1</accession>
<feature type="transmembrane region" description="Helical" evidence="1">
    <location>
        <begin position="218"/>
        <end position="236"/>
    </location>
</feature>
<keyword evidence="1" id="KW-0812">Transmembrane</keyword>
<organism evidence="2">
    <name type="scientific">Mycobacterium riyadhense</name>
    <dbReference type="NCBI Taxonomy" id="486698"/>
    <lineage>
        <taxon>Bacteria</taxon>
        <taxon>Bacillati</taxon>
        <taxon>Actinomycetota</taxon>
        <taxon>Actinomycetes</taxon>
        <taxon>Mycobacteriales</taxon>
        <taxon>Mycobacteriaceae</taxon>
        <taxon>Mycobacterium</taxon>
    </lineage>
</organism>
<feature type="transmembrane region" description="Helical" evidence="1">
    <location>
        <begin position="179"/>
        <end position="198"/>
    </location>
</feature>
<feature type="transmembrane region" description="Helical" evidence="1">
    <location>
        <begin position="243"/>
        <end position="263"/>
    </location>
</feature>
<evidence type="ECO:0000313" key="2">
    <source>
        <dbReference type="EMBL" id="VTO94945.1"/>
    </source>
</evidence>
<proteinExistence type="predicted"/>
<gene>
    <name evidence="2" type="ORF">BIN_B_00419</name>
</gene>
<evidence type="ECO:0000256" key="1">
    <source>
        <dbReference type="SAM" id="Phobius"/>
    </source>
</evidence>
<keyword evidence="1" id="KW-0472">Membrane</keyword>
<evidence type="ECO:0008006" key="3">
    <source>
        <dbReference type="Google" id="ProtNLM"/>
    </source>
</evidence>
<feature type="transmembrane region" description="Helical" evidence="1">
    <location>
        <begin position="275"/>
        <end position="295"/>
    </location>
</feature>
<keyword evidence="1" id="KW-1133">Transmembrane helix</keyword>
<dbReference type="RefSeq" id="WP_204081919.1">
    <property type="nucleotide sequence ID" value="NZ_CAJMWI010000001.1"/>
</dbReference>
<feature type="transmembrane region" description="Helical" evidence="1">
    <location>
        <begin position="134"/>
        <end position="158"/>
    </location>
</feature>